<dbReference type="GO" id="GO:0008236">
    <property type="term" value="F:serine-type peptidase activity"/>
    <property type="evidence" value="ECO:0007669"/>
    <property type="project" value="UniProtKB-KW"/>
</dbReference>
<dbReference type="SMART" id="SM00245">
    <property type="entry name" value="TSPc"/>
    <property type="match status" value="1"/>
</dbReference>
<dbReference type="EMBL" id="JAGMWN010000003">
    <property type="protein sequence ID" value="MBP5856826.1"/>
    <property type="molecule type" value="Genomic_DNA"/>
</dbReference>
<dbReference type="SUPFAM" id="SSF50156">
    <property type="entry name" value="PDZ domain-like"/>
    <property type="match status" value="1"/>
</dbReference>
<proteinExistence type="inferred from homology"/>
<dbReference type="InterPro" id="IPR004447">
    <property type="entry name" value="Peptidase_S41A"/>
</dbReference>
<keyword evidence="9" id="KW-1185">Reference proteome</keyword>
<dbReference type="PANTHER" id="PTHR32060">
    <property type="entry name" value="TAIL-SPECIFIC PROTEASE"/>
    <property type="match status" value="1"/>
</dbReference>
<name>A0A8J7V260_9PROT</name>
<evidence type="ECO:0000313" key="8">
    <source>
        <dbReference type="EMBL" id="MBP5856826.1"/>
    </source>
</evidence>
<dbReference type="Gene3D" id="2.30.42.10">
    <property type="match status" value="1"/>
</dbReference>
<dbReference type="Gene3D" id="3.30.750.44">
    <property type="match status" value="1"/>
</dbReference>
<organism evidence="8 9">
    <name type="scientific">Marivibrio halodurans</name>
    <dbReference type="NCBI Taxonomy" id="2039722"/>
    <lineage>
        <taxon>Bacteria</taxon>
        <taxon>Pseudomonadati</taxon>
        <taxon>Pseudomonadota</taxon>
        <taxon>Alphaproteobacteria</taxon>
        <taxon>Rhodospirillales</taxon>
        <taxon>Rhodospirillaceae</taxon>
        <taxon>Marivibrio</taxon>
    </lineage>
</organism>
<dbReference type="InterPro" id="IPR029045">
    <property type="entry name" value="ClpP/crotonase-like_dom_sf"/>
</dbReference>
<dbReference type="Proteomes" id="UP000672602">
    <property type="component" value="Unassembled WGS sequence"/>
</dbReference>
<feature type="domain" description="PDZ" evidence="7">
    <location>
        <begin position="130"/>
        <end position="198"/>
    </location>
</feature>
<dbReference type="Pfam" id="PF03572">
    <property type="entry name" value="Peptidase_S41"/>
    <property type="match status" value="1"/>
</dbReference>
<feature type="signal peptide" evidence="6">
    <location>
        <begin position="1"/>
        <end position="22"/>
    </location>
</feature>
<dbReference type="NCBIfam" id="TIGR00225">
    <property type="entry name" value="prc"/>
    <property type="match status" value="1"/>
</dbReference>
<dbReference type="SUPFAM" id="SSF52096">
    <property type="entry name" value="ClpP/crotonase"/>
    <property type="match status" value="1"/>
</dbReference>
<dbReference type="Gene3D" id="3.90.226.10">
    <property type="entry name" value="2-enoyl-CoA Hydratase, Chain A, domain 1"/>
    <property type="match status" value="1"/>
</dbReference>
<evidence type="ECO:0000256" key="4">
    <source>
        <dbReference type="ARBA" id="ARBA00022825"/>
    </source>
</evidence>
<dbReference type="RefSeq" id="WP_210681415.1">
    <property type="nucleotide sequence ID" value="NZ_JAGMWN010000003.1"/>
</dbReference>
<dbReference type="CDD" id="cd06782">
    <property type="entry name" value="cpPDZ_CPP-like"/>
    <property type="match status" value="1"/>
</dbReference>
<comment type="similarity">
    <text evidence="1 5">Belongs to the peptidase S41A family.</text>
</comment>
<dbReference type="AlphaFoldDB" id="A0A8J7V260"/>
<keyword evidence="3 5" id="KW-0378">Hydrolase</keyword>
<evidence type="ECO:0000256" key="5">
    <source>
        <dbReference type="RuleBase" id="RU004404"/>
    </source>
</evidence>
<comment type="caution">
    <text evidence="8">The sequence shown here is derived from an EMBL/GenBank/DDBJ whole genome shotgun (WGS) entry which is preliminary data.</text>
</comment>
<feature type="chain" id="PRO_5035315247" evidence="6">
    <location>
        <begin position="23"/>
        <end position="448"/>
    </location>
</feature>
<dbReference type="Pfam" id="PF17820">
    <property type="entry name" value="PDZ_6"/>
    <property type="match status" value="1"/>
</dbReference>
<dbReference type="InterPro" id="IPR001478">
    <property type="entry name" value="PDZ"/>
</dbReference>
<dbReference type="GO" id="GO:0007165">
    <property type="term" value="P:signal transduction"/>
    <property type="evidence" value="ECO:0007669"/>
    <property type="project" value="TreeGrafter"/>
</dbReference>
<evidence type="ECO:0000313" key="9">
    <source>
        <dbReference type="Proteomes" id="UP000672602"/>
    </source>
</evidence>
<evidence type="ECO:0000259" key="7">
    <source>
        <dbReference type="PROSITE" id="PS50106"/>
    </source>
</evidence>
<dbReference type="PROSITE" id="PS50106">
    <property type="entry name" value="PDZ"/>
    <property type="match status" value="1"/>
</dbReference>
<dbReference type="PANTHER" id="PTHR32060:SF30">
    <property type="entry name" value="CARBOXY-TERMINAL PROCESSING PROTEASE CTPA"/>
    <property type="match status" value="1"/>
</dbReference>
<dbReference type="GO" id="GO:0006508">
    <property type="term" value="P:proteolysis"/>
    <property type="evidence" value="ECO:0007669"/>
    <property type="project" value="UniProtKB-KW"/>
</dbReference>
<keyword evidence="6" id="KW-0732">Signal</keyword>
<sequence length="448" mass="47337">MPRASVRLLAGALLCAATLVGCGVGSGPGPEARSAAEKLEETIVAMRRDAGATVGELPDTALFAQAYEYVRVSYVRQTEERDLIEAATGGMREGITDPRAAGTEAFVEAATQAMLHSLDDYSGYLDRENFQRLQEETRGRFGGLGIEIKKDPLGLEVISPIEGTPADAAGVRPGDRITAADGVSLARMSLREAVDLLRGDVGTSVTLTLKRGEREPFDVTITRDIIRIQPVKARLEGDVGYLRVSHFVSRTGEAVREALEHLDEQAGPGGVRGYVVDLRNNPGGLLDEAIAVSGAFLSGGPVVSVRSRSQSEQFAADPGDPSGGKPIAVLLNEGSASASEIVAGALKDRNRAVIVGQKSFGKGSVQTILPLPGRRGIKLTTALYFTPSGRTVEGGIPPDVEVARDPDAEPAADTLENDEDEQLERALTLVIDMAGGHSVYWNAGSVQR</sequence>
<evidence type="ECO:0000256" key="3">
    <source>
        <dbReference type="ARBA" id="ARBA00022801"/>
    </source>
</evidence>
<dbReference type="CDD" id="cd07560">
    <property type="entry name" value="Peptidase_S41_CPP"/>
    <property type="match status" value="1"/>
</dbReference>
<evidence type="ECO:0000256" key="1">
    <source>
        <dbReference type="ARBA" id="ARBA00009179"/>
    </source>
</evidence>
<evidence type="ECO:0000256" key="6">
    <source>
        <dbReference type="SAM" id="SignalP"/>
    </source>
</evidence>
<dbReference type="PROSITE" id="PS51257">
    <property type="entry name" value="PROKAR_LIPOPROTEIN"/>
    <property type="match status" value="1"/>
</dbReference>
<dbReference type="SMART" id="SM00228">
    <property type="entry name" value="PDZ"/>
    <property type="match status" value="1"/>
</dbReference>
<keyword evidence="2 5" id="KW-0645">Protease</keyword>
<dbReference type="InterPro" id="IPR036034">
    <property type="entry name" value="PDZ_sf"/>
</dbReference>
<reference evidence="8" key="1">
    <citation type="submission" date="2021-04" db="EMBL/GenBank/DDBJ databases">
        <authorList>
            <person name="Zhang D.-C."/>
        </authorList>
    </citation>
    <scope>NUCLEOTIDE SEQUENCE</scope>
    <source>
        <strain evidence="8">CGMCC 1.15697</strain>
    </source>
</reference>
<evidence type="ECO:0000256" key="2">
    <source>
        <dbReference type="ARBA" id="ARBA00022670"/>
    </source>
</evidence>
<dbReference type="InterPro" id="IPR041489">
    <property type="entry name" value="PDZ_6"/>
</dbReference>
<gene>
    <name evidence="8" type="ORF">KAJ83_07385</name>
</gene>
<dbReference type="GO" id="GO:0030288">
    <property type="term" value="C:outer membrane-bounded periplasmic space"/>
    <property type="evidence" value="ECO:0007669"/>
    <property type="project" value="TreeGrafter"/>
</dbReference>
<accession>A0A8J7V260</accession>
<dbReference type="InterPro" id="IPR005151">
    <property type="entry name" value="Tail-specific_protease"/>
</dbReference>
<keyword evidence="4 5" id="KW-0720">Serine protease</keyword>
<dbReference type="GO" id="GO:0004175">
    <property type="term" value="F:endopeptidase activity"/>
    <property type="evidence" value="ECO:0007669"/>
    <property type="project" value="TreeGrafter"/>
</dbReference>
<protein>
    <submittedName>
        <fullName evidence="8">S41 family peptidase</fullName>
    </submittedName>
</protein>
<dbReference type="FunFam" id="2.30.42.10:FF:000063">
    <property type="entry name" value="Peptidase, S41 family"/>
    <property type="match status" value="1"/>
</dbReference>